<dbReference type="Proteomes" id="UP001177003">
    <property type="component" value="Chromosome 0"/>
</dbReference>
<accession>A0AA35Y6U9</accession>
<reference evidence="1" key="1">
    <citation type="submission" date="2023-04" db="EMBL/GenBank/DDBJ databases">
        <authorList>
            <person name="Vijverberg K."/>
            <person name="Xiong W."/>
            <person name="Schranz E."/>
        </authorList>
    </citation>
    <scope>NUCLEOTIDE SEQUENCE</scope>
</reference>
<name>A0AA35Y6U9_LACSI</name>
<dbReference type="PANTHER" id="PTHR31238">
    <property type="entry name" value="GERMIN-LIKE PROTEIN SUBFAMILY 3 MEMBER 3"/>
    <property type="match status" value="1"/>
</dbReference>
<proteinExistence type="predicted"/>
<protein>
    <submittedName>
        <fullName evidence="1">Uncharacterized protein</fullName>
    </submittedName>
</protein>
<dbReference type="InterPro" id="IPR014710">
    <property type="entry name" value="RmlC-like_jellyroll"/>
</dbReference>
<gene>
    <name evidence="1" type="ORF">LSALG_LOCUS3622</name>
</gene>
<dbReference type="AlphaFoldDB" id="A0AA35Y6U9"/>
<sequence>MVVTLSRRLPDNLSAASFLLMSAVIVGGEEGSEGGSVVTSGGCHVFLCVSWKKMDEKNDGRSEEGLRYVGGVVFDPMREFPLRILKEMSSKLVLLSVLALTFSYLALAYEPSSLQDFCVADPNSSVKVNGVTCKNPMQVQAEDFFFSGLHLRGNTSNQLGSKVTQCLLLSYQD</sequence>
<keyword evidence="2" id="KW-1185">Reference proteome</keyword>
<evidence type="ECO:0000313" key="2">
    <source>
        <dbReference type="Proteomes" id="UP001177003"/>
    </source>
</evidence>
<evidence type="ECO:0000313" key="1">
    <source>
        <dbReference type="EMBL" id="CAI9262907.1"/>
    </source>
</evidence>
<organism evidence="1 2">
    <name type="scientific">Lactuca saligna</name>
    <name type="common">Willowleaf lettuce</name>
    <dbReference type="NCBI Taxonomy" id="75948"/>
    <lineage>
        <taxon>Eukaryota</taxon>
        <taxon>Viridiplantae</taxon>
        <taxon>Streptophyta</taxon>
        <taxon>Embryophyta</taxon>
        <taxon>Tracheophyta</taxon>
        <taxon>Spermatophyta</taxon>
        <taxon>Magnoliopsida</taxon>
        <taxon>eudicotyledons</taxon>
        <taxon>Gunneridae</taxon>
        <taxon>Pentapetalae</taxon>
        <taxon>asterids</taxon>
        <taxon>campanulids</taxon>
        <taxon>Asterales</taxon>
        <taxon>Asteraceae</taxon>
        <taxon>Cichorioideae</taxon>
        <taxon>Cichorieae</taxon>
        <taxon>Lactucinae</taxon>
        <taxon>Lactuca</taxon>
    </lineage>
</organism>
<dbReference type="EMBL" id="OX465086">
    <property type="protein sequence ID" value="CAI9262907.1"/>
    <property type="molecule type" value="Genomic_DNA"/>
</dbReference>
<dbReference type="Gene3D" id="2.60.120.10">
    <property type="entry name" value="Jelly Rolls"/>
    <property type="match status" value="1"/>
</dbReference>